<dbReference type="EMBL" id="CP009111">
    <property type="protein sequence ID" value="ANS31185.1"/>
    <property type="molecule type" value="Genomic_DNA"/>
</dbReference>
<accession>A0A1B1KEY5</accession>
<gene>
    <name evidence="1" type="ORF">R1CP_32810</name>
</gene>
<proteinExistence type="predicted"/>
<name>A0A1B1KEY5_RHOOP</name>
<dbReference type="AlphaFoldDB" id="A0A1B1KEY5"/>
<dbReference type="PATRIC" id="fig|37919.13.peg.6875"/>
<evidence type="ECO:0000313" key="2">
    <source>
        <dbReference type="Proteomes" id="UP000186108"/>
    </source>
</evidence>
<dbReference type="Proteomes" id="UP000186108">
    <property type="component" value="Chromosome"/>
</dbReference>
<evidence type="ECO:0000313" key="1">
    <source>
        <dbReference type="EMBL" id="ANS31185.1"/>
    </source>
</evidence>
<protein>
    <submittedName>
        <fullName evidence="1">Uncharacterized protein</fullName>
    </submittedName>
</protein>
<dbReference type="RefSeq" id="WP_065492481.1">
    <property type="nucleotide sequence ID" value="NZ_CP009111.1"/>
</dbReference>
<sequence>MSAEAFSSGPAPAIDPVVVARMSESIRVEGLERALGTYFAEFRLALVQAGGKAPDRGPRVGRRRTELTALGAEQAGGDVVTALTQFSAAALSQTERLQLAQSLIATVTDAEEGTSLRANARRSVLDALAAIDSKEVATILAPTSEPIRSVAQKRRKAGELIGLPIGARPDYRYPLFQFDRNRHQIYDLVKYANRRLAVADDPYGAASWWLTATEILDGRSPLEDLEAGELTEIAIDNVLEVARRGM</sequence>
<organism evidence="1 2">
    <name type="scientific">Rhodococcus opacus</name>
    <name type="common">Nocardia opaca</name>
    <dbReference type="NCBI Taxonomy" id="37919"/>
    <lineage>
        <taxon>Bacteria</taxon>
        <taxon>Bacillati</taxon>
        <taxon>Actinomycetota</taxon>
        <taxon>Actinomycetes</taxon>
        <taxon>Mycobacteriales</taxon>
        <taxon>Nocardiaceae</taxon>
        <taxon>Rhodococcus</taxon>
    </lineage>
</organism>
<reference evidence="1 2" key="1">
    <citation type="submission" date="2014-07" db="EMBL/GenBank/DDBJ databases">
        <authorList>
            <person name="Zhang J.E."/>
            <person name="Yang H."/>
            <person name="Guo J."/>
            <person name="Deng Z."/>
            <person name="Luo H."/>
            <person name="Luo M."/>
            <person name="Zhao B."/>
        </authorList>
    </citation>
    <scope>NUCLEOTIDE SEQUENCE [LARGE SCALE GENOMIC DNA]</scope>
    <source>
        <strain evidence="1 2">1CP</strain>
    </source>
</reference>